<evidence type="ECO:0000313" key="3">
    <source>
        <dbReference type="Proteomes" id="UP000669239"/>
    </source>
</evidence>
<reference evidence="2" key="2">
    <citation type="submission" date="2020-02" db="EMBL/GenBank/DDBJ databases">
        <authorList>
            <person name="Littmann E."/>
            <person name="Sorbara M."/>
        </authorList>
    </citation>
    <scope>NUCLEOTIDE SEQUENCE</scope>
    <source>
        <strain evidence="2">MSK.1.17</strain>
    </source>
</reference>
<comment type="caution">
    <text evidence="1">The sequence shown here is derived from an EMBL/GenBank/DDBJ whole genome shotgun (WGS) entry which is preliminary data.</text>
</comment>
<dbReference type="EMBL" id="JAKNGE010000003">
    <property type="protein sequence ID" value="MCG4744461.1"/>
    <property type="molecule type" value="Genomic_DNA"/>
</dbReference>
<evidence type="ECO:0000313" key="4">
    <source>
        <dbReference type="Proteomes" id="UP001299608"/>
    </source>
</evidence>
<reference evidence="2 3" key="1">
    <citation type="journal article" date="2020" name="Cell Host Microbe">
        <title>Functional and Genomic Variation between Human-Derived Isolates of Lachnospiraceae Reveals Inter- and Intra-Species Diversity.</title>
        <authorList>
            <person name="Sorbara M.T."/>
            <person name="Littmann E.R."/>
            <person name="Fontana E."/>
            <person name="Moody T.U."/>
            <person name="Kohout C.E."/>
            <person name="Gjonbalaj M."/>
            <person name="Eaton V."/>
            <person name="Seok R."/>
            <person name="Leiner I.M."/>
            <person name="Pamer E.G."/>
        </authorList>
    </citation>
    <scope>NUCLEOTIDE SEQUENCE [LARGE SCALE GENOMIC DNA]</scope>
    <source>
        <strain evidence="2 3">MSK.1.17</strain>
    </source>
</reference>
<reference evidence="1" key="3">
    <citation type="submission" date="2022-01" db="EMBL/GenBank/DDBJ databases">
        <title>Collection of gut derived symbiotic bacterial strains cultured from healthy donors.</title>
        <authorList>
            <person name="Lin H."/>
            <person name="Kohout C."/>
            <person name="Waligurski E."/>
            <person name="Pamer E.G."/>
        </authorList>
    </citation>
    <scope>NUCLEOTIDE SEQUENCE</scope>
    <source>
        <strain evidence="1">DFI.6.55</strain>
    </source>
</reference>
<evidence type="ECO:0000313" key="1">
    <source>
        <dbReference type="EMBL" id="MCG4744461.1"/>
    </source>
</evidence>
<sequence>MYFQLMLPGVRDGEELVLMVDGQRHKVMKHTPETLEKAREKNAALAVMAQDRLKDVMYYAEVRKDGLGRGDGFDRRLHRLQVVSAGRDGNGFTLPKMYHYSFYIPACHKERFLEQEALDQAGDGVFWDAKMSMYGADYADACARLSGQGLGKPQLMERISQINRDIDLVLTPMDIAKSLLFQHPDLANAQPYTAAVVMNRHIAPPVTYDREQYQKLLDFATAIGAKGEEGWAFRTYAWDEKKKEAMTYEYDVLGHKAGDKVEIYDLNEDVLKDAKDPLKGALRTASQDKSLQNQSWHLKHGQGAQCQEFKTRQWMDQKKAMAAPKAGKGAKWTVSQGASMCGVEIKDNTLKVSGDTLKVDALNSFLRTLAAYVEYLDDTGKPMGGRSYNRIIGPVDTIMGIPIPAGGTTIETALPKDASGLNLYFAGLGTSAYDPELCATGIALTAIFQLGIPSFFLAADAGLLNTKVLTDALKDRVFVEDVAKLIISIIQPPISSQSAEEMVYGWLKLAAKTIGGILVKELFEKILVWIIGQITLQEAAACIPVAGWIMRIANVAIDAAMILETTIEVCASPAVMTTQITRSMDLKAEISPDPRHGEKGHPDTAVWPATACKWQLMLSYKGGTTKTVTGVFGQTSTKKPVSAAFSNVPAGGSLRLILSVFTKNDWICGRWDSGWKDAMPDEGEDCMEVKGAIEEFLIPLTMDVQYEHKEKLTYENGAYKWESGRLPTGTVADLGHASEGGCLYRLGGITYNSAYKQAGYVWSAAVTGAGAGVTHPVQSGGEAPGMPKDRAGGISFMIQNISTLSDEEVNKRLKESEVGFTEEPCIVYDKFGTGEDNFILDTRNSQCHLRKVDLMDGQQGFRLSEPAYSYGRFMQPHLDDLVIHPSGTVVGINWETNKIEVLKLPKEGYHDADAPQSQILSGEGFREGLINGPRAVKIAADGRILILESGNRRIQGFDENGNPVAGFLGRCLFEMPLQAVKNDLDGERFTDVMEEAYRNAGLTGLCGITDQEFSGELDGGIVSDAFLQELSDAGVYIYRDEDNIRLRTVEPGNVWKICEIQRDISYVVTKSGESLLVWDGLAQMTVSVAHKGRRWILDDLQGGRSYVAEQDGTDREKAVFYENLSYMNLWNGLEDDTYLDFCTDEKGYLFVLSYHGSGNQVSDYHVDIYNPDGSFLVRTPDSRLQPEAPQYINAGRLESDEFRNLYTLNFEKITGSNGKTEPSVSRWVPTSPLFTLEKDAQQELEGGNLGKLRERFKPHGITLTASARLVKQDDRYVIEDDQEVEGTVRPVVFDIIYCVDEYYVYMLLRKEVDTWRRNR</sequence>
<dbReference type="Proteomes" id="UP000669239">
    <property type="component" value="Unassembled WGS sequence"/>
</dbReference>
<name>A0AAW5BTC6_9FIRM</name>
<dbReference type="Gene3D" id="2.120.10.30">
    <property type="entry name" value="TolB, C-terminal domain"/>
    <property type="match status" value="1"/>
</dbReference>
<gene>
    <name evidence="2" type="ORF">G5B36_08025</name>
    <name evidence="1" type="ORF">L0N08_03435</name>
</gene>
<protein>
    <submittedName>
        <fullName evidence="1">Uncharacterized protein</fullName>
    </submittedName>
</protein>
<proteinExistence type="predicted"/>
<dbReference type="EMBL" id="JAAITT010000009">
    <property type="protein sequence ID" value="NSJ48649.1"/>
    <property type="molecule type" value="Genomic_DNA"/>
</dbReference>
<dbReference type="Proteomes" id="UP001299608">
    <property type="component" value="Unassembled WGS sequence"/>
</dbReference>
<keyword evidence="3" id="KW-1185">Reference proteome</keyword>
<evidence type="ECO:0000313" key="2">
    <source>
        <dbReference type="EMBL" id="NSJ48649.1"/>
    </source>
</evidence>
<accession>A0AAW5BTC6</accession>
<dbReference type="SUPFAM" id="SSF101898">
    <property type="entry name" value="NHL repeat"/>
    <property type="match status" value="1"/>
</dbReference>
<dbReference type="RefSeq" id="WP_165640992.1">
    <property type="nucleotide sequence ID" value="NZ_JAAITT010000009.1"/>
</dbReference>
<dbReference type="InterPro" id="IPR011042">
    <property type="entry name" value="6-blade_b-propeller_TolB-like"/>
</dbReference>
<organism evidence="1 4">
    <name type="scientific">Enterocloster aldenensis</name>
    <dbReference type="NCBI Taxonomy" id="358742"/>
    <lineage>
        <taxon>Bacteria</taxon>
        <taxon>Bacillati</taxon>
        <taxon>Bacillota</taxon>
        <taxon>Clostridia</taxon>
        <taxon>Lachnospirales</taxon>
        <taxon>Lachnospiraceae</taxon>
        <taxon>Enterocloster</taxon>
    </lineage>
</organism>